<protein>
    <submittedName>
        <fullName evidence="9 10">Tectonic-3 isoform X2</fullName>
    </submittedName>
</protein>
<evidence type="ECO:0000259" key="7">
    <source>
        <dbReference type="Pfam" id="PF25752"/>
    </source>
</evidence>
<dbReference type="Proteomes" id="UP001652625">
    <property type="component" value="Chromosome 11"/>
</dbReference>
<feature type="domain" description="Tectonic-1-3" evidence="6">
    <location>
        <begin position="377"/>
        <end position="514"/>
    </location>
</feature>
<evidence type="ECO:0000313" key="10">
    <source>
        <dbReference type="RefSeq" id="XP_065665087.1"/>
    </source>
</evidence>
<keyword evidence="3" id="KW-0970">Cilium biogenesis/degradation</keyword>
<sequence length="574" mass="63227">MILKSFICCFMVALDFVHTQSCSCDLTSKGCDINCCCDADCTSNDKIAFSTCIAMPVVQLREVCVSDTLLLFVNGQYEARGNGGGLFCIYRDNYQERNLYQDISIGSNTNIINALVNKYQKTTYSSGDQIVNNYQSSFKFGDPLFILYSSNIKGFLAQPLHGEFCSLTNAARFLNSNKSTCVQQVKDIKNQCLNDVNWNGINFVYGFQVAPYPSYIMGMGIGLNQSNNLISPTLKLPIICNENCFYSNISKPSVRVDGGCNNVLSKITYAVTYSTNITVKIINVDVFVTLVNISKNSASFLQTFEYKFQSASTIVQSNSSVSTNSSLYSASNISSQENVSSGVGFSSTVLFERSGNPGYLIDYPLIVGYLIPNNFSGMVNLSVLTTIKPTTSSMCEDASINRIPVKFGINFLTACFASVKKNMTDNDCVIWQDQIFNLLLKDLPTHVASFGSLDGSTAAGWVAIVNNKPTSKPSSSNGECQNMVMGVSFEILYAKTGLFGNPQRKVVGFQVKYNTPRSLYFLCIEKPCSSSYQQKFVVTQSIAYIDISSTPQAEYRPIPTFTAKAPNDFLYPFF</sequence>
<keyword evidence="8" id="KW-1185">Reference proteome</keyword>
<evidence type="ECO:0000256" key="2">
    <source>
        <dbReference type="ARBA" id="ARBA00022729"/>
    </source>
</evidence>
<dbReference type="RefSeq" id="XP_065665088.1">
    <property type="nucleotide sequence ID" value="XM_065809016.1"/>
</dbReference>
<feature type="chain" id="PRO_5045025977" evidence="5">
    <location>
        <begin position="20"/>
        <end position="574"/>
    </location>
</feature>
<dbReference type="InterPro" id="IPR057724">
    <property type="entry name" value="TCTN1-3_N"/>
</dbReference>
<evidence type="ECO:0000259" key="6">
    <source>
        <dbReference type="Pfam" id="PF07773"/>
    </source>
</evidence>
<feature type="signal peptide" evidence="5">
    <location>
        <begin position="1"/>
        <end position="19"/>
    </location>
</feature>
<keyword evidence="4" id="KW-0325">Glycoprotein</keyword>
<organism evidence="8 10">
    <name type="scientific">Hydra vulgaris</name>
    <name type="common">Hydra</name>
    <name type="synonym">Hydra attenuata</name>
    <dbReference type="NCBI Taxonomy" id="6087"/>
    <lineage>
        <taxon>Eukaryota</taxon>
        <taxon>Metazoa</taxon>
        <taxon>Cnidaria</taxon>
        <taxon>Hydrozoa</taxon>
        <taxon>Hydroidolina</taxon>
        <taxon>Anthoathecata</taxon>
        <taxon>Aplanulata</taxon>
        <taxon>Hydridae</taxon>
        <taxon>Hydra</taxon>
    </lineage>
</organism>
<evidence type="ECO:0000256" key="4">
    <source>
        <dbReference type="ARBA" id="ARBA00023180"/>
    </source>
</evidence>
<dbReference type="Pfam" id="PF07773">
    <property type="entry name" value="TCTN_DUF1619"/>
    <property type="match status" value="2"/>
</dbReference>
<accession>A0ABM4CT48</accession>
<dbReference type="RefSeq" id="XP_065665086.1">
    <property type="nucleotide sequence ID" value="XM_065809014.1"/>
</dbReference>
<gene>
    <name evidence="9 10 11" type="primary">LOC101234935</name>
</gene>
<dbReference type="InterPro" id="IPR040354">
    <property type="entry name" value="TCTN1-3"/>
</dbReference>
<dbReference type="PANTHER" id="PTHR14611:SF2">
    <property type="entry name" value="TECTONIC"/>
    <property type="match status" value="1"/>
</dbReference>
<feature type="domain" description="Tectonic-1-3" evidence="6">
    <location>
        <begin position="137"/>
        <end position="308"/>
    </location>
</feature>
<dbReference type="PANTHER" id="PTHR14611">
    <property type="entry name" value="TECTONIC FAMILY MEMBER"/>
    <property type="match status" value="1"/>
</dbReference>
<dbReference type="GeneID" id="101234935"/>
<keyword evidence="2 5" id="KW-0732">Signal</keyword>
<evidence type="ECO:0000256" key="1">
    <source>
        <dbReference type="ARBA" id="ARBA00007633"/>
    </source>
</evidence>
<dbReference type="InterPro" id="IPR011677">
    <property type="entry name" value="TCTN1-3_dom"/>
</dbReference>
<evidence type="ECO:0000256" key="5">
    <source>
        <dbReference type="SAM" id="SignalP"/>
    </source>
</evidence>
<dbReference type="RefSeq" id="XP_065665087.1">
    <property type="nucleotide sequence ID" value="XM_065809015.1"/>
</dbReference>
<reference evidence="9 10" key="1">
    <citation type="submission" date="2025-05" db="UniProtKB">
        <authorList>
            <consortium name="RefSeq"/>
        </authorList>
    </citation>
    <scope>IDENTIFICATION</scope>
</reference>
<name>A0ABM4CT48_HYDVU</name>
<evidence type="ECO:0000313" key="8">
    <source>
        <dbReference type="Proteomes" id="UP001652625"/>
    </source>
</evidence>
<proteinExistence type="inferred from homology"/>
<evidence type="ECO:0000256" key="3">
    <source>
        <dbReference type="ARBA" id="ARBA00022794"/>
    </source>
</evidence>
<feature type="domain" description="Tectonic-1-3 N-terminal" evidence="7">
    <location>
        <begin position="18"/>
        <end position="108"/>
    </location>
</feature>
<dbReference type="Pfam" id="PF25752">
    <property type="entry name" value="DUF1619_N"/>
    <property type="match status" value="1"/>
</dbReference>
<evidence type="ECO:0000313" key="9">
    <source>
        <dbReference type="RefSeq" id="XP_065665086.1"/>
    </source>
</evidence>
<comment type="similarity">
    <text evidence="1">Belongs to the tectonic family.</text>
</comment>
<evidence type="ECO:0000313" key="11">
    <source>
        <dbReference type="RefSeq" id="XP_065665088.1"/>
    </source>
</evidence>